<keyword evidence="12" id="KW-1185">Reference proteome</keyword>
<keyword evidence="9 10" id="KW-0472">Membrane</keyword>
<accession>A0A550JHZ0</accession>
<keyword evidence="4" id="KW-0633">Potassium transport</keyword>
<evidence type="ECO:0000313" key="12">
    <source>
        <dbReference type="Proteomes" id="UP000317155"/>
    </source>
</evidence>
<feature type="transmembrane region" description="Helical" evidence="10">
    <location>
        <begin position="240"/>
        <end position="259"/>
    </location>
</feature>
<evidence type="ECO:0000256" key="2">
    <source>
        <dbReference type="ARBA" id="ARBA00022448"/>
    </source>
</evidence>
<feature type="transmembrane region" description="Helical" evidence="10">
    <location>
        <begin position="424"/>
        <end position="445"/>
    </location>
</feature>
<dbReference type="NCBIfam" id="TIGR00933">
    <property type="entry name" value="2a38"/>
    <property type="match status" value="1"/>
</dbReference>
<evidence type="ECO:0000313" key="11">
    <source>
        <dbReference type="EMBL" id="TRO82827.1"/>
    </source>
</evidence>
<dbReference type="GO" id="GO:0015379">
    <property type="term" value="F:potassium:chloride symporter activity"/>
    <property type="evidence" value="ECO:0007669"/>
    <property type="project" value="InterPro"/>
</dbReference>
<dbReference type="PANTHER" id="PTHR32024">
    <property type="entry name" value="TRK SYSTEM POTASSIUM UPTAKE PROTEIN TRKG-RELATED"/>
    <property type="match status" value="1"/>
</dbReference>
<evidence type="ECO:0000256" key="4">
    <source>
        <dbReference type="ARBA" id="ARBA00022538"/>
    </source>
</evidence>
<keyword evidence="2" id="KW-0813">Transport</keyword>
<gene>
    <name evidence="11" type="ORF">FL622_06295</name>
</gene>
<evidence type="ECO:0000256" key="7">
    <source>
        <dbReference type="ARBA" id="ARBA00022989"/>
    </source>
</evidence>
<dbReference type="OrthoDB" id="9810952at2"/>
<evidence type="ECO:0000256" key="6">
    <source>
        <dbReference type="ARBA" id="ARBA00022958"/>
    </source>
</evidence>
<dbReference type="GO" id="GO:0005886">
    <property type="term" value="C:plasma membrane"/>
    <property type="evidence" value="ECO:0007669"/>
    <property type="project" value="UniProtKB-SubCell"/>
</dbReference>
<feature type="transmembrane region" description="Helical" evidence="10">
    <location>
        <begin position="49"/>
        <end position="69"/>
    </location>
</feature>
<evidence type="ECO:0000256" key="5">
    <source>
        <dbReference type="ARBA" id="ARBA00022692"/>
    </source>
</evidence>
<feature type="transmembrane region" description="Helical" evidence="10">
    <location>
        <begin position="132"/>
        <end position="156"/>
    </location>
</feature>
<evidence type="ECO:0000256" key="8">
    <source>
        <dbReference type="ARBA" id="ARBA00023065"/>
    </source>
</evidence>
<dbReference type="InterPro" id="IPR003445">
    <property type="entry name" value="Cat_transpt"/>
</dbReference>
<proteinExistence type="predicted"/>
<dbReference type="EMBL" id="VJVV01000003">
    <property type="protein sequence ID" value="TRO82827.1"/>
    <property type="molecule type" value="Genomic_DNA"/>
</dbReference>
<evidence type="ECO:0000256" key="3">
    <source>
        <dbReference type="ARBA" id="ARBA00022475"/>
    </source>
</evidence>
<feature type="transmembrane region" description="Helical" evidence="10">
    <location>
        <begin position="303"/>
        <end position="336"/>
    </location>
</feature>
<dbReference type="Pfam" id="PF02386">
    <property type="entry name" value="TrkH"/>
    <property type="match status" value="1"/>
</dbReference>
<dbReference type="PANTHER" id="PTHR32024:SF1">
    <property type="entry name" value="KTR SYSTEM POTASSIUM UPTAKE PROTEIN B"/>
    <property type="match status" value="1"/>
</dbReference>
<keyword evidence="5 10" id="KW-0812">Transmembrane</keyword>
<comment type="subcellular location">
    <subcellularLocation>
        <location evidence="1">Cell membrane</location>
        <topology evidence="1">Multi-pass membrane protein</topology>
    </subcellularLocation>
</comment>
<reference evidence="11 12" key="1">
    <citation type="submission" date="2019-07" db="EMBL/GenBank/DDBJ databases">
        <title>Insights of Desulfuromonas acetexigens electromicrobiology.</title>
        <authorList>
            <person name="Katuri K."/>
            <person name="Sapireddy V."/>
            <person name="Shaw D.R."/>
            <person name="Saikaly P."/>
        </authorList>
    </citation>
    <scope>NUCLEOTIDE SEQUENCE [LARGE SCALE GENOMIC DNA]</scope>
    <source>
        <strain evidence="11 12">2873</strain>
    </source>
</reference>
<feature type="transmembrane region" description="Helical" evidence="10">
    <location>
        <begin position="163"/>
        <end position="184"/>
    </location>
</feature>
<evidence type="ECO:0000256" key="10">
    <source>
        <dbReference type="SAM" id="Phobius"/>
    </source>
</evidence>
<keyword evidence="7 10" id="KW-1133">Transmembrane helix</keyword>
<evidence type="ECO:0000256" key="1">
    <source>
        <dbReference type="ARBA" id="ARBA00004651"/>
    </source>
</evidence>
<protein>
    <submittedName>
        <fullName evidence="11">Potassium transporter</fullName>
    </submittedName>
</protein>
<feature type="transmembrane region" description="Helical" evidence="10">
    <location>
        <begin position="81"/>
        <end position="105"/>
    </location>
</feature>
<comment type="caution">
    <text evidence="11">The sequence shown here is derived from an EMBL/GenBank/DDBJ whole genome shotgun (WGS) entry which is preliminary data.</text>
</comment>
<name>A0A550JHZ0_9BACT</name>
<keyword evidence="6" id="KW-0630">Potassium</keyword>
<organism evidence="11 12">
    <name type="scientific">Trichloromonas acetexigens</name>
    <dbReference type="NCBI Taxonomy" id="38815"/>
    <lineage>
        <taxon>Bacteria</taxon>
        <taxon>Pseudomonadati</taxon>
        <taxon>Thermodesulfobacteriota</taxon>
        <taxon>Desulfuromonadia</taxon>
        <taxon>Desulfuromonadales</taxon>
        <taxon>Trichloromonadaceae</taxon>
        <taxon>Trichloromonas</taxon>
    </lineage>
</organism>
<dbReference type="AlphaFoldDB" id="A0A550JHZ0"/>
<dbReference type="InterPro" id="IPR004772">
    <property type="entry name" value="TrkH"/>
</dbReference>
<sequence>MSSAQNGPWAKRLKQFSPAQLLALFYALAIFLGAALLATPLAVRGEPLSFLDALFTATSAQCVTGLTVVDTGSRFSFFGQSVILALIQVGGLGITTFSVYLFIYLRIGVGAKGRWIINETLMHTPVGSWRELIRGIVVLTLVIEVLGAALLAVVLVPRLGLWPGLYSAFFHSISAFCNAGFSLFPDSLVGFRDDPLVNMTIMALIILGGIGFLVIRELLAWVKGGGQKARRPVRISLHGKMVLVTSAFLILYGALFIGWLEKDNVLAGMSFMEGFWASLFQSVSARTAGFNSVDLNEFRAPTLFLMMFLMFVGASPGSAGGGVKTTCLALFFAVFYNRLKGNPHVSLFHRTIPDELVTKALSLVLLAVILISCALFALLIVQSPDPTHENPREFLACAFEAVSAFGTAGLSMGMTGKLNTTGKWIIIVLMFVGRVGLLTLAFAIAGRTRRFSTRYAEENVMIG</sequence>
<feature type="transmembrane region" description="Helical" evidence="10">
    <location>
        <begin position="21"/>
        <end position="43"/>
    </location>
</feature>
<dbReference type="Proteomes" id="UP000317155">
    <property type="component" value="Unassembled WGS sequence"/>
</dbReference>
<evidence type="ECO:0000256" key="9">
    <source>
        <dbReference type="ARBA" id="ARBA00023136"/>
    </source>
</evidence>
<keyword evidence="3" id="KW-1003">Cell membrane</keyword>
<keyword evidence="8" id="KW-0406">Ion transport</keyword>
<feature type="transmembrane region" description="Helical" evidence="10">
    <location>
        <begin position="356"/>
        <end position="381"/>
    </location>
</feature>
<feature type="transmembrane region" description="Helical" evidence="10">
    <location>
        <begin position="196"/>
        <end position="219"/>
    </location>
</feature>